<proteinExistence type="predicted"/>
<accession>A0A9D4JQN9</accession>
<organism evidence="1 2">
    <name type="scientific">Dreissena polymorpha</name>
    <name type="common">Zebra mussel</name>
    <name type="synonym">Mytilus polymorpha</name>
    <dbReference type="NCBI Taxonomy" id="45954"/>
    <lineage>
        <taxon>Eukaryota</taxon>
        <taxon>Metazoa</taxon>
        <taxon>Spiralia</taxon>
        <taxon>Lophotrochozoa</taxon>
        <taxon>Mollusca</taxon>
        <taxon>Bivalvia</taxon>
        <taxon>Autobranchia</taxon>
        <taxon>Heteroconchia</taxon>
        <taxon>Euheterodonta</taxon>
        <taxon>Imparidentia</taxon>
        <taxon>Neoheterodontei</taxon>
        <taxon>Myida</taxon>
        <taxon>Dreissenoidea</taxon>
        <taxon>Dreissenidae</taxon>
        <taxon>Dreissena</taxon>
    </lineage>
</organism>
<dbReference type="AlphaFoldDB" id="A0A9D4JQN9"/>
<sequence length="73" mass="8106">MFNTNNVSSAGDCLLSNHGGWEAHNAINVEGRLDICSCVLWCKVQRDCGVNIQSTQTISSNKLHNQVLKIKYK</sequence>
<dbReference type="EMBL" id="JAIWYP010000005">
    <property type="protein sequence ID" value="KAH3816442.1"/>
    <property type="molecule type" value="Genomic_DNA"/>
</dbReference>
<gene>
    <name evidence="1" type="ORF">DPMN_117958</name>
</gene>
<reference evidence="1" key="1">
    <citation type="journal article" date="2019" name="bioRxiv">
        <title>The Genome of the Zebra Mussel, Dreissena polymorpha: A Resource for Invasive Species Research.</title>
        <authorList>
            <person name="McCartney M.A."/>
            <person name="Auch B."/>
            <person name="Kono T."/>
            <person name="Mallez S."/>
            <person name="Zhang Y."/>
            <person name="Obille A."/>
            <person name="Becker A."/>
            <person name="Abrahante J.E."/>
            <person name="Garbe J."/>
            <person name="Badalamenti J.P."/>
            <person name="Herman A."/>
            <person name="Mangelson H."/>
            <person name="Liachko I."/>
            <person name="Sullivan S."/>
            <person name="Sone E.D."/>
            <person name="Koren S."/>
            <person name="Silverstein K.A.T."/>
            <person name="Beckman K.B."/>
            <person name="Gohl D.M."/>
        </authorList>
    </citation>
    <scope>NUCLEOTIDE SEQUENCE</scope>
    <source>
        <strain evidence="1">Duluth1</strain>
        <tissue evidence="1">Whole animal</tissue>
    </source>
</reference>
<evidence type="ECO:0000313" key="2">
    <source>
        <dbReference type="Proteomes" id="UP000828390"/>
    </source>
</evidence>
<protein>
    <submittedName>
        <fullName evidence="1">Uncharacterized protein</fullName>
    </submittedName>
</protein>
<comment type="caution">
    <text evidence="1">The sequence shown here is derived from an EMBL/GenBank/DDBJ whole genome shotgun (WGS) entry which is preliminary data.</text>
</comment>
<evidence type="ECO:0000313" key="1">
    <source>
        <dbReference type="EMBL" id="KAH3816442.1"/>
    </source>
</evidence>
<reference evidence="1" key="2">
    <citation type="submission" date="2020-11" db="EMBL/GenBank/DDBJ databases">
        <authorList>
            <person name="McCartney M.A."/>
            <person name="Auch B."/>
            <person name="Kono T."/>
            <person name="Mallez S."/>
            <person name="Becker A."/>
            <person name="Gohl D.M."/>
            <person name="Silverstein K.A.T."/>
            <person name="Koren S."/>
            <person name="Bechman K.B."/>
            <person name="Herman A."/>
            <person name="Abrahante J.E."/>
            <person name="Garbe J."/>
        </authorList>
    </citation>
    <scope>NUCLEOTIDE SEQUENCE</scope>
    <source>
        <strain evidence="1">Duluth1</strain>
        <tissue evidence="1">Whole animal</tissue>
    </source>
</reference>
<keyword evidence="2" id="KW-1185">Reference proteome</keyword>
<dbReference type="Proteomes" id="UP000828390">
    <property type="component" value="Unassembled WGS sequence"/>
</dbReference>
<name>A0A9D4JQN9_DREPO</name>